<dbReference type="InterPro" id="IPR022205">
    <property type="entry name" value="DUF3732"/>
</dbReference>
<sequence length="650" mass="74439">MKFLISKLIIWPVDKSQTPRILSFDTSKVNVLTGGSGRGKSSIIHVIEYCLASSRNGISVGPIRDKSSAFGILIELEKTQLLLIRESTGNTVSNSFHKIEDTSITIPTSVEEFPYHMSQIKEYLNNLFSFAEQGQAEKSVINSLENQRPSFRTSISLNFQPQNIVANQNILFYKADSSVSKEKLRLFFPYYLNIEDNEILEYKSYLKRIKRQLKIQEVRHSENVEKYYSVNAELLKLYHKAIDFGIIDENKMAILDDNFVISQLESLKNVDVSNVLIPKNQTIKSSERIFNLLKDERKQAEHLEDLSRKLVLLNSVSANNIDIGNNNIQKEARLSPLSWILKHEIKDHTCPFCNVESSIEDKFENLSLLRSRIGGLIDKVKDSNLILKKEITKVKEEITNTESALNEIRTVLSVENSNEDKYNYIQTNASINKFIGTVETSLSEFETLSDNISTYDTSFLREEIERVEKIVGRDALKKRYDDTISAINTNIKKYAELLELQGSNLEISLDIKDELTIVFNPETVSAYTLNQMGSGENYMGYHISTMLGIHEYLVGITNSKIAPFLIFDQPSQAYFPEGDDENDEDTSKLKNLFSTLSEFNKITKGKVQVIVLEHAGEKNWNTFDNIHMVERWRDNNDNRNNSKLIPLDWI</sequence>
<dbReference type="RefSeq" id="WP_079645712.1">
    <property type="nucleotide sequence ID" value="NZ_FUZF01000026.1"/>
</dbReference>
<gene>
    <name evidence="1" type="ORF">SAMN05660841_04073</name>
</gene>
<evidence type="ECO:0000313" key="2">
    <source>
        <dbReference type="Proteomes" id="UP000190150"/>
    </source>
</evidence>
<evidence type="ECO:0008006" key="3">
    <source>
        <dbReference type="Google" id="ProtNLM"/>
    </source>
</evidence>
<evidence type="ECO:0000313" key="1">
    <source>
        <dbReference type="EMBL" id="SKC07938.1"/>
    </source>
</evidence>
<dbReference type="SUPFAM" id="SSF52540">
    <property type="entry name" value="P-loop containing nucleoside triphosphate hydrolases"/>
    <property type="match status" value="1"/>
</dbReference>
<name>A0A1T5GHP6_9SPHI</name>
<dbReference type="Pfam" id="PF12532">
    <property type="entry name" value="DUF3732"/>
    <property type="match status" value="1"/>
</dbReference>
<protein>
    <recommendedName>
        <fullName evidence="3">DUF3732 domain-containing protein</fullName>
    </recommendedName>
</protein>
<keyword evidence="2" id="KW-1185">Reference proteome</keyword>
<organism evidence="1 2">
    <name type="scientific">Sphingobacterium nematocida</name>
    <dbReference type="NCBI Taxonomy" id="1513896"/>
    <lineage>
        <taxon>Bacteria</taxon>
        <taxon>Pseudomonadati</taxon>
        <taxon>Bacteroidota</taxon>
        <taxon>Sphingobacteriia</taxon>
        <taxon>Sphingobacteriales</taxon>
        <taxon>Sphingobacteriaceae</taxon>
        <taxon>Sphingobacterium</taxon>
    </lineage>
</organism>
<dbReference type="OrthoDB" id="103556at2"/>
<reference evidence="2" key="1">
    <citation type="submission" date="2017-02" db="EMBL/GenBank/DDBJ databases">
        <authorList>
            <person name="Varghese N."/>
            <person name="Submissions S."/>
        </authorList>
    </citation>
    <scope>NUCLEOTIDE SEQUENCE [LARGE SCALE GENOMIC DNA]</scope>
    <source>
        <strain evidence="2">DSM 24091</strain>
    </source>
</reference>
<dbReference type="EMBL" id="FUZF01000026">
    <property type="protein sequence ID" value="SKC07938.1"/>
    <property type="molecule type" value="Genomic_DNA"/>
</dbReference>
<dbReference type="STRING" id="1513896.SAMN05660841_04073"/>
<dbReference type="AlphaFoldDB" id="A0A1T5GHP6"/>
<proteinExistence type="predicted"/>
<dbReference type="Proteomes" id="UP000190150">
    <property type="component" value="Unassembled WGS sequence"/>
</dbReference>
<accession>A0A1T5GHP6</accession>
<dbReference type="InterPro" id="IPR027417">
    <property type="entry name" value="P-loop_NTPase"/>
</dbReference>